<feature type="transmembrane region" description="Helical" evidence="1">
    <location>
        <begin position="38"/>
        <end position="60"/>
    </location>
</feature>
<feature type="transmembrane region" description="Helical" evidence="1">
    <location>
        <begin position="72"/>
        <end position="90"/>
    </location>
</feature>
<evidence type="ECO:0000313" key="5">
    <source>
        <dbReference type="EMBL" id="CAB4786568.1"/>
    </source>
</evidence>
<evidence type="ECO:0000313" key="8">
    <source>
        <dbReference type="EMBL" id="CAB4951839.1"/>
    </source>
</evidence>
<dbReference type="EMBL" id="CAFBQX010000005">
    <property type="protein sequence ID" value="CAB5073516.1"/>
    <property type="molecule type" value="Genomic_DNA"/>
</dbReference>
<feature type="transmembrane region" description="Helical" evidence="1">
    <location>
        <begin position="205"/>
        <end position="224"/>
    </location>
</feature>
<keyword evidence="1" id="KW-0472">Membrane</keyword>
<organism evidence="8">
    <name type="scientific">freshwater metagenome</name>
    <dbReference type="NCBI Taxonomy" id="449393"/>
    <lineage>
        <taxon>unclassified sequences</taxon>
        <taxon>metagenomes</taxon>
        <taxon>ecological metagenomes</taxon>
    </lineage>
</organism>
<evidence type="ECO:0000313" key="6">
    <source>
        <dbReference type="EMBL" id="CAB4825480.1"/>
    </source>
</evidence>
<dbReference type="EMBL" id="CAEZYM010000012">
    <property type="protein sequence ID" value="CAB4730813.1"/>
    <property type="molecule type" value="Genomic_DNA"/>
</dbReference>
<protein>
    <submittedName>
        <fullName evidence="8">Unannotated protein</fullName>
    </submittedName>
</protein>
<sequence length="376" mass="39414">MARKPITFKAIIFLHSTAMYLMWAAGAAVPLVRLDFGISRTLASVHGIASGLGALLGARIAVTSLKYLSREALVKTTTITLFIGIFGLVLGPTIWITVPGCGLAAMSQSTISAIIMSQISHDDKPSMRRVLLQTGIGAAVGSSSILLMSAALHSGHNWRLPIFLGIFILGPLTLLVIRNVEFLDAPSSKMHAGTRSFAGIEKAQVYVIAGLLFFVEMGVGFWAIDLLISRGAGVALGALGAGLMGLSCALTRIILGVFNASPRALSIISVGFPFVGVPIICATNSPSLTMIGLIIAACGTGPLFSLAIVQISDGYRDSAERISHYMMGSALSYGVTPFFLALIFDNAGFIAGYLALLPALAIALLLLRRLGAHQEA</sequence>
<evidence type="ECO:0000313" key="10">
    <source>
        <dbReference type="EMBL" id="CAB5073516.1"/>
    </source>
</evidence>
<dbReference type="EMBL" id="CAFBOC010000006">
    <property type="protein sequence ID" value="CAB4974115.1"/>
    <property type="molecule type" value="Genomic_DNA"/>
</dbReference>
<keyword evidence="1" id="KW-1133">Transmembrane helix</keyword>
<feature type="transmembrane region" description="Helical" evidence="1">
    <location>
        <begin position="350"/>
        <end position="367"/>
    </location>
</feature>
<dbReference type="EMBL" id="CAFBNH010000008">
    <property type="protein sequence ID" value="CAB4951839.1"/>
    <property type="molecule type" value="Genomic_DNA"/>
</dbReference>
<evidence type="ECO:0000256" key="1">
    <source>
        <dbReference type="SAM" id="Phobius"/>
    </source>
</evidence>
<feature type="transmembrane region" description="Helical" evidence="1">
    <location>
        <begin position="291"/>
        <end position="312"/>
    </location>
</feature>
<dbReference type="EMBL" id="CAFABH010000006">
    <property type="protein sequence ID" value="CAB4825480.1"/>
    <property type="molecule type" value="Genomic_DNA"/>
</dbReference>
<feature type="transmembrane region" description="Helical" evidence="1">
    <location>
        <begin position="158"/>
        <end position="177"/>
    </location>
</feature>
<reference evidence="8" key="1">
    <citation type="submission" date="2020-05" db="EMBL/GenBank/DDBJ databases">
        <authorList>
            <person name="Chiriac C."/>
            <person name="Salcher M."/>
            <person name="Ghai R."/>
            <person name="Kavagutti S V."/>
        </authorList>
    </citation>
    <scope>NUCLEOTIDE SEQUENCE</scope>
</reference>
<dbReference type="InterPro" id="IPR036259">
    <property type="entry name" value="MFS_trans_sf"/>
</dbReference>
<feature type="transmembrane region" description="Helical" evidence="1">
    <location>
        <begin position="236"/>
        <end position="258"/>
    </location>
</feature>
<keyword evidence="1" id="KW-0812">Transmembrane</keyword>
<feature type="transmembrane region" description="Helical" evidence="1">
    <location>
        <begin position="12"/>
        <end position="32"/>
    </location>
</feature>
<feature type="transmembrane region" description="Helical" evidence="1">
    <location>
        <begin position="324"/>
        <end position="344"/>
    </location>
</feature>
<feature type="transmembrane region" description="Helical" evidence="1">
    <location>
        <begin position="265"/>
        <end position="285"/>
    </location>
</feature>
<dbReference type="EMBL" id="CAESAE010000007">
    <property type="protein sequence ID" value="CAB4342982.1"/>
    <property type="molecule type" value="Genomic_DNA"/>
</dbReference>
<proteinExistence type="predicted"/>
<feature type="transmembrane region" description="Helical" evidence="1">
    <location>
        <begin position="130"/>
        <end position="152"/>
    </location>
</feature>
<dbReference type="AlphaFoldDB" id="A0A6J7KAT3"/>
<dbReference type="EMBL" id="CAFBLD010000009">
    <property type="protein sequence ID" value="CAB4874740.1"/>
    <property type="molecule type" value="Genomic_DNA"/>
</dbReference>
<dbReference type="EMBL" id="CAEZZW010000008">
    <property type="protein sequence ID" value="CAB4786568.1"/>
    <property type="molecule type" value="Genomic_DNA"/>
</dbReference>
<evidence type="ECO:0000313" key="3">
    <source>
        <dbReference type="EMBL" id="CAB4698735.1"/>
    </source>
</evidence>
<dbReference type="EMBL" id="CAEZXO010000007">
    <property type="protein sequence ID" value="CAB4698735.1"/>
    <property type="molecule type" value="Genomic_DNA"/>
</dbReference>
<dbReference type="SUPFAM" id="SSF103473">
    <property type="entry name" value="MFS general substrate transporter"/>
    <property type="match status" value="1"/>
</dbReference>
<name>A0A6J7KAT3_9ZZZZ</name>
<evidence type="ECO:0000313" key="2">
    <source>
        <dbReference type="EMBL" id="CAB4342982.1"/>
    </source>
</evidence>
<accession>A0A6J7KAT3</accession>
<gene>
    <name evidence="3" type="ORF">UFOPK2510_01178</name>
    <name evidence="4" type="ORF">UFOPK2718_01228</name>
    <name evidence="5" type="ORF">UFOPK2936_01330</name>
    <name evidence="6" type="ORF">UFOPK3174_00521</name>
    <name evidence="7" type="ORF">UFOPK3328_01283</name>
    <name evidence="8" type="ORF">UFOPK3779_01269</name>
    <name evidence="9" type="ORF">UFOPK3913_00680</name>
    <name evidence="2" type="ORF">UFOPK4107_01197</name>
    <name evidence="10" type="ORF">UFOPK4403_00944</name>
</gene>
<evidence type="ECO:0000313" key="4">
    <source>
        <dbReference type="EMBL" id="CAB4730813.1"/>
    </source>
</evidence>
<evidence type="ECO:0000313" key="7">
    <source>
        <dbReference type="EMBL" id="CAB4874740.1"/>
    </source>
</evidence>
<evidence type="ECO:0000313" key="9">
    <source>
        <dbReference type="EMBL" id="CAB4974115.1"/>
    </source>
</evidence>